<sequence length="1705" mass="199399">MTNPLSVDFAVHQYVIRDGEVKVERNTQAMITFTIEGSEITQSRQLDMGCRYILRSTITTKEQLCAVQVVLLYKKLGKIAQNVQFQISQFDAVIKSQDSKFWDNIGLVAAQMGLRVLSIKSTCKPDFALFEQSIEDYDLQYFSLYNSFDTEQLLQPEVIEDLNFHENQVLLQLAAIKYQTVGEYPLILPLIFGYSAFRLYDTQFKKLKKNTITRDVYGKELDLLKKIFEVSNKIYNGESFTEKEKPQLDKFDLINLFQLPIHFLNTGICLFMFQQLCHVSYLFKAEYFALFSLVKNEEDENLTNAVISQSSRSGKSVALYTQYFFHLLMGNSPMLVNKEGSEDQLLYYYKTGSFHSQLEKLYKNTFELQDLNNFKETILNDICDFHTFQMDSLNHLQYLYRKMNIFMKNIKNDQSRVNGIGGLDAIKNLRFNSSIQQQFDLLKQYSFFIYEGDVDTSGITDAQVLEYNYKHYKEERPFLLVDECLDSQKQNYAKCTSLCQMIFGEYQQRLMNIGRQQYHYIVNILQNNQFEQFSKEYKAKKYTKHTFACRVLSQLLHTDFLLAVKTELDEISASEEHRSLTIDYYQELQNIIKNIQPLRKHKQDKETEIFQQIYENQHILTIYFSLLKAILTDVEYILIATEYLQLQTKKYDILDELIVYSPQILNVKNRRKFKDKFFLGLPKNYLDQKTYHEEFDVYFFRFILSLFDPRAVETLFWKTFQFIGFRLLPIDYKKKLNNNYQNKDDVVGKFWLYSVNEYIICYFHQEAFPRQLVVQMKLLSTKNSKVLKNRLHTTHAQVYKSYTLYTFSVTMVGTDIEIINESQIDNFCYESCDRYPSYYYAASILGYVQPHPSLVHSAQYDKRNMLVNQDDMGGILDGIPKTLKMYVDNYSILVELLNSMMGEKSVGMQRVCPYICPQIWYVPTVHQLQACNFNAVEKHVIHVNGNKSIAYQFSSLTQTINYIGIRIICNMHSRNEFKINVHRQDVDLHARDGSYNLRCTASATLNQEVVVVLSYSLMYQFIETFSKVQLTAMDAQREFSSMSMLFKRSVLINYLSTILFMMIITQQPETVIKNIQIIIQQGESGDIGCQYLRQGNIATRNAEELMMSITRIPGKHEMMTLTPTFDFALHDFNNGVQRFSQSAVWNQVLEDSIGSAVEAFDILRDQKTIDDRLIVAICFDKSMNLPPLLEAAEMPFNFVLTFHGYGELGLERLHGCQVLPVQCGHHTKEVLEKMAIPFGLRNVVQIGQDQHEALMMTGIGKVAGGFVMQQQTDERNAYMVEQKSISDSQITSYVYQIQNLDDDFRRNFKKVHRDHRLFKIIKHDCQYYIQIITKVGDKYTVVADLRNIRITLMPDQVPLHDFMKLCNSPSCKVRFSFECQSYNEQPSKVILDLALVPNLSKVNSQLHETSQMLIFIEQQNMKIIIIYAKYITLFQLLDLLELELVSVYTQSYDSVLTAIVQKRQNRDAMSIITVSKDKRALVQTWKTLYVSNQINMRLLEIDVEYQAELAVENIYPEIEQDYYKHTLSVLYINQKVPIMTSYRKLLSEIQNYQSVIYKIENGIIHLANENQYIGYIVDANKQILTQMSSYEREYAYLVISLIQSQKVNLDNKFLFGQPFYTRFDAIKGLFKEINDRQGKLYQCQVEVHGELYTDQQRSYIEDKQFVTIGYGNYMYLSKLFIGIKVVATGIRHEENQDILQLIAIE</sequence>
<reference evidence="1" key="1">
    <citation type="journal article" date="2014" name="PLoS Genet.">
        <title>The Genome of Spironucleus salmonicida Highlights a Fish Pathogen Adapted to Fluctuating Environments.</title>
        <authorList>
            <person name="Xu F."/>
            <person name="Jerlstrom-Hultqvist J."/>
            <person name="Einarsson E."/>
            <person name="Astvaldsson A."/>
            <person name="Svard S.G."/>
            <person name="Andersson J.O."/>
        </authorList>
    </citation>
    <scope>NUCLEOTIDE SEQUENCE</scope>
</reference>
<dbReference type="EMBL" id="KI546091">
    <property type="protein sequence ID" value="EST45573.1"/>
    <property type="molecule type" value="Genomic_DNA"/>
</dbReference>
<name>V6LMX6_9EUKA</name>
<proteinExistence type="predicted"/>
<organism evidence="1">
    <name type="scientific">Spironucleus salmonicida</name>
    <dbReference type="NCBI Taxonomy" id="348837"/>
    <lineage>
        <taxon>Eukaryota</taxon>
        <taxon>Metamonada</taxon>
        <taxon>Diplomonadida</taxon>
        <taxon>Hexamitidae</taxon>
        <taxon>Hexamitinae</taxon>
        <taxon>Spironucleus</taxon>
    </lineage>
</organism>
<gene>
    <name evidence="1" type="ORF">SS50377_14505</name>
</gene>
<dbReference type="VEuPathDB" id="GiardiaDB:SS50377_28757"/>
<evidence type="ECO:0000313" key="1">
    <source>
        <dbReference type="EMBL" id="EST45573.1"/>
    </source>
</evidence>
<accession>V6LMX6</accession>
<protein>
    <submittedName>
        <fullName evidence="1">Uncharacterized protein</fullName>
    </submittedName>
</protein>